<evidence type="ECO:0000313" key="2">
    <source>
        <dbReference type="EMBL" id="KAK6957969.1"/>
    </source>
</evidence>
<feature type="compositionally biased region" description="Basic and acidic residues" evidence="1">
    <location>
        <begin position="45"/>
        <end position="58"/>
    </location>
</feature>
<feature type="compositionally biased region" description="Low complexity" evidence="1">
    <location>
        <begin position="282"/>
        <end position="296"/>
    </location>
</feature>
<comment type="caution">
    <text evidence="2">The sequence shown here is derived from an EMBL/GenBank/DDBJ whole genome shotgun (WGS) entry which is preliminary data.</text>
</comment>
<feature type="compositionally biased region" description="Polar residues" evidence="1">
    <location>
        <begin position="92"/>
        <end position="124"/>
    </location>
</feature>
<feature type="compositionally biased region" description="Basic and acidic residues" evidence="1">
    <location>
        <begin position="677"/>
        <end position="686"/>
    </location>
</feature>
<feature type="compositionally biased region" description="Polar residues" evidence="1">
    <location>
        <begin position="434"/>
        <end position="443"/>
    </location>
</feature>
<evidence type="ECO:0000256" key="1">
    <source>
        <dbReference type="SAM" id="MobiDB-lite"/>
    </source>
</evidence>
<dbReference type="AlphaFoldDB" id="A0AAX6MZC6"/>
<feature type="compositionally biased region" description="Low complexity" evidence="1">
    <location>
        <begin position="743"/>
        <end position="758"/>
    </location>
</feature>
<feature type="compositionally biased region" description="Polar residues" evidence="1">
    <location>
        <begin position="134"/>
        <end position="164"/>
    </location>
</feature>
<feature type="region of interest" description="Disordered" evidence="1">
    <location>
        <begin position="481"/>
        <end position="833"/>
    </location>
</feature>
<feature type="compositionally biased region" description="Basic and acidic residues" evidence="1">
    <location>
        <begin position="560"/>
        <end position="569"/>
    </location>
</feature>
<feature type="region of interest" description="Disordered" evidence="1">
    <location>
        <begin position="1"/>
        <end position="467"/>
    </location>
</feature>
<feature type="compositionally biased region" description="Polar residues" evidence="1">
    <location>
        <begin position="759"/>
        <end position="773"/>
    </location>
</feature>
<feature type="compositionally biased region" description="Polar residues" evidence="1">
    <location>
        <begin position="222"/>
        <end position="251"/>
    </location>
</feature>
<dbReference type="Proteomes" id="UP001369815">
    <property type="component" value="Unassembled WGS sequence"/>
</dbReference>
<feature type="compositionally biased region" description="Polar residues" evidence="1">
    <location>
        <begin position="592"/>
        <end position="609"/>
    </location>
</feature>
<feature type="compositionally biased region" description="Polar residues" evidence="1">
    <location>
        <begin position="196"/>
        <end position="205"/>
    </location>
</feature>
<organism evidence="2 3">
    <name type="scientific">Daldinia eschscholtzii</name>
    <dbReference type="NCBI Taxonomy" id="292717"/>
    <lineage>
        <taxon>Eukaryota</taxon>
        <taxon>Fungi</taxon>
        <taxon>Dikarya</taxon>
        <taxon>Ascomycota</taxon>
        <taxon>Pezizomycotina</taxon>
        <taxon>Sordariomycetes</taxon>
        <taxon>Xylariomycetidae</taxon>
        <taxon>Xylariales</taxon>
        <taxon>Hypoxylaceae</taxon>
        <taxon>Daldinia</taxon>
    </lineage>
</organism>
<reference evidence="2 3" key="1">
    <citation type="journal article" date="2024" name="Front Chem Biol">
        <title>Unveiling the potential of Daldinia eschscholtzii MFLUCC 19-0629 through bioactivity and bioinformatics studies for enhanced sustainable agriculture production.</title>
        <authorList>
            <person name="Brooks S."/>
            <person name="Weaver J.A."/>
            <person name="Klomchit A."/>
            <person name="Alharthi S.A."/>
            <person name="Onlamun T."/>
            <person name="Nurani R."/>
            <person name="Vong T.K."/>
            <person name="Alberti F."/>
            <person name="Greco C."/>
        </authorList>
    </citation>
    <scope>NUCLEOTIDE SEQUENCE [LARGE SCALE GENOMIC DNA]</scope>
    <source>
        <strain evidence="2">MFLUCC 19-0629</strain>
    </source>
</reference>
<feature type="compositionally biased region" description="Polar residues" evidence="1">
    <location>
        <begin position="491"/>
        <end position="523"/>
    </location>
</feature>
<gene>
    <name evidence="2" type="ORF">Daesc_000760</name>
</gene>
<feature type="compositionally biased region" description="Low complexity" evidence="1">
    <location>
        <begin position="611"/>
        <end position="629"/>
    </location>
</feature>
<feature type="compositionally biased region" description="Polar residues" evidence="1">
    <location>
        <begin position="732"/>
        <end position="742"/>
    </location>
</feature>
<feature type="compositionally biased region" description="Basic and acidic residues" evidence="1">
    <location>
        <begin position="388"/>
        <end position="401"/>
    </location>
</feature>
<evidence type="ECO:0000313" key="3">
    <source>
        <dbReference type="Proteomes" id="UP001369815"/>
    </source>
</evidence>
<feature type="compositionally biased region" description="Low complexity" evidence="1">
    <location>
        <begin position="790"/>
        <end position="825"/>
    </location>
</feature>
<feature type="compositionally biased region" description="Polar residues" evidence="1">
    <location>
        <begin position="533"/>
        <end position="559"/>
    </location>
</feature>
<feature type="compositionally biased region" description="Basic and acidic residues" evidence="1">
    <location>
        <begin position="297"/>
        <end position="365"/>
    </location>
</feature>
<name>A0AAX6MZC6_9PEZI</name>
<feature type="compositionally biased region" description="Basic and acidic residues" evidence="1">
    <location>
        <begin position="777"/>
        <end position="787"/>
    </location>
</feature>
<feature type="compositionally biased region" description="Low complexity" evidence="1">
    <location>
        <begin position="705"/>
        <end position="721"/>
    </location>
</feature>
<accession>A0AAX6MZC6</accession>
<feature type="compositionally biased region" description="Low complexity" evidence="1">
    <location>
        <begin position="366"/>
        <end position="377"/>
    </location>
</feature>
<proteinExistence type="predicted"/>
<keyword evidence="3" id="KW-1185">Reference proteome</keyword>
<protein>
    <submittedName>
        <fullName evidence="2">Uncharacterized protein</fullName>
    </submittedName>
</protein>
<sequence>MASYTAPREPEPLPPGAFPTDDMLATQDSSLTSSDSHHQRNKLHKKEDPRGWSDEERAARRHQHTDSGVGLTDPDPSFSTKPQAHDRVNEGAFQSNNATLQNNDVTSGTNLSNTTRSPNYQGNDSKPGFMTGAYGNSNANTGSNAYSKSATEDISSSQNPTSSMGIGAAGPATGIATATTTDNTQLEQTPEDRNTIRNGLRQTSNVEHEDPYWGDVPRGTGIYNTVTGHGSPESATEGSVQKNDPSLSHGQQRVFPLATSKNAARDETNINSGSRFKESLDESATGAAAGLTASELAGKRRDHEHKDDLREPISRKPHEADTKKESKIGGLFHRDHKDEKETKAEKKPKEPVPSKDDRPLTERDAGVALAAATGAYGAKDHAHKHDKKARDVEHGATDDKTNALYQHPNEKVDSDDPFIAAGYGRSGSKGGRKITNSYSPTEDVSTRDHPFSSQVTEKPNERNGSKIGYGLAAAGVGAGAGYAAHGHAHNNSEQSQVHPNQQAFHGSTTEPSSNVSTQPSESTYIIGKPQLAVFSNTGETGAPSQRDQSLPHTSSSTNRSLDDPSHHGEYNVLSDGTPSGINIGDHIGDKNVVSSSPNATRDAATTDNHTGAKAAAAGAGVAGAGAAAARYTGKRKSNASSVPYEVSGANGPAPTDSTSGKPYKTLPTGTPSGVNVDDGRQYEKHNVATSSPTRHNAVDDNNHSGAKAAAGAAGVVGAGAAAKHHSHRDASDTPSTTSRDYQSPTTASSSTRGSTDSSHGGQYNVLPSGTPSGINIGERDDLGRKSLDNAPSKAKAPAAATAAAHPTATSALPASKKDVAGAAAATPMGVKPGDKVLHRCRKCGEENDITGYFRT</sequence>
<feature type="compositionally biased region" description="Low complexity" evidence="1">
    <location>
        <begin position="165"/>
        <end position="181"/>
    </location>
</feature>
<dbReference type="EMBL" id="JBANMG010000001">
    <property type="protein sequence ID" value="KAK6957969.1"/>
    <property type="molecule type" value="Genomic_DNA"/>
</dbReference>